<proteinExistence type="predicted"/>
<sequence length="295" mass="32386">MHNSVPASNTCSPFREETVSKRGKRSRGTGGDDKITRGTCSQPFSVITLPPGKLLEWLVCPPCRVYDVNLPRSRNNDNNISSLQCAVLPNFFVEYGGRSYSCVAKVCKPQLRKVLLRALAAVRQEMGSVDDIPHDSLLVVAVSPINAFSSECIHDASRTAMPRAREGCKIVGLCVARELSAPHRMHCESNWSHEKSEASGVGAAVQEGLGDCWEEDATRVGGTNNVRKAFCGVQLVWVADCYRRHGVAKVLVDTARRHISYGFEVPVERVAFSEPTSLGKLFAKSYSGRPDFLIF</sequence>
<dbReference type="GO" id="GO:0005634">
    <property type="term" value="C:nucleus"/>
    <property type="evidence" value="ECO:0007669"/>
    <property type="project" value="TreeGrafter"/>
</dbReference>
<dbReference type="PANTHER" id="PTHR45884:SF2">
    <property type="entry name" value="N-ACETYLTRANSFERASE ECO"/>
    <property type="match status" value="1"/>
</dbReference>
<keyword evidence="3" id="KW-0012">Acyltransferase</keyword>
<evidence type="ECO:0000256" key="1">
    <source>
        <dbReference type="SAM" id="MobiDB-lite"/>
    </source>
</evidence>
<organism evidence="3 4">
    <name type="scientific">Trypanosoma equiperdum</name>
    <dbReference type="NCBI Taxonomy" id="5694"/>
    <lineage>
        <taxon>Eukaryota</taxon>
        <taxon>Discoba</taxon>
        <taxon>Euglenozoa</taxon>
        <taxon>Kinetoplastea</taxon>
        <taxon>Metakinetoplastina</taxon>
        <taxon>Trypanosomatida</taxon>
        <taxon>Trypanosomatidae</taxon>
        <taxon>Trypanosoma</taxon>
    </lineage>
</organism>
<feature type="domain" description="N-acetyltransferase ESCO acetyl-transferase" evidence="2">
    <location>
        <begin position="228"/>
        <end position="295"/>
    </location>
</feature>
<evidence type="ECO:0000259" key="2">
    <source>
        <dbReference type="Pfam" id="PF13880"/>
    </source>
</evidence>
<evidence type="ECO:0000313" key="4">
    <source>
        <dbReference type="Proteomes" id="UP000195570"/>
    </source>
</evidence>
<protein>
    <submittedName>
        <fullName evidence="3">ESCO acetyltransferase domain-containing protein</fullName>
        <ecNumber evidence="3">2.3.1.-</ecNumber>
    </submittedName>
</protein>
<dbReference type="EC" id="2.3.1.-" evidence="3"/>
<keyword evidence="3" id="KW-0808">Transferase</keyword>
<comment type="caution">
    <text evidence="3">The sequence shown here is derived from an EMBL/GenBank/DDBJ whole genome shotgun (WGS) entry which is preliminary data.</text>
</comment>
<feature type="compositionally biased region" description="Polar residues" evidence="1">
    <location>
        <begin position="1"/>
        <end position="12"/>
    </location>
</feature>
<keyword evidence="4" id="KW-1185">Reference proteome</keyword>
<dbReference type="GeneID" id="92377965"/>
<name>A0A1G4IIU6_TRYEQ</name>
<evidence type="ECO:0000313" key="3">
    <source>
        <dbReference type="EMBL" id="SCU72448.1"/>
    </source>
</evidence>
<dbReference type="GO" id="GO:0061733">
    <property type="term" value="F:protein-lysine-acetyltransferase activity"/>
    <property type="evidence" value="ECO:0007669"/>
    <property type="project" value="TreeGrafter"/>
</dbReference>
<dbReference type="PANTHER" id="PTHR45884">
    <property type="entry name" value="N-ACETYLTRANSFERASE ECO"/>
    <property type="match status" value="1"/>
</dbReference>
<dbReference type="GO" id="GO:0007064">
    <property type="term" value="P:mitotic sister chromatid cohesion"/>
    <property type="evidence" value="ECO:0007669"/>
    <property type="project" value="TreeGrafter"/>
</dbReference>
<reference evidence="3" key="1">
    <citation type="submission" date="2016-09" db="EMBL/GenBank/DDBJ databases">
        <authorList>
            <person name="Hebert L."/>
            <person name="Moumen B."/>
        </authorList>
    </citation>
    <scope>NUCLEOTIDE SEQUENCE [LARGE SCALE GENOMIC DNA]</scope>
    <source>
        <strain evidence="3">OVI</strain>
    </source>
</reference>
<dbReference type="Pfam" id="PF13880">
    <property type="entry name" value="Acetyltransf_13"/>
    <property type="match status" value="1"/>
</dbReference>
<dbReference type="EMBL" id="CZPT02001867">
    <property type="protein sequence ID" value="SCU72448.1"/>
    <property type="molecule type" value="Genomic_DNA"/>
</dbReference>
<dbReference type="InterPro" id="IPR028009">
    <property type="entry name" value="ESCO_Acetyltransf_dom"/>
</dbReference>
<gene>
    <name evidence="3" type="ORF">TEOVI_000402500</name>
</gene>
<dbReference type="AlphaFoldDB" id="A0A1G4IIU6"/>
<accession>A0A1G4IIU6</accession>
<dbReference type="GO" id="GO:0000785">
    <property type="term" value="C:chromatin"/>
    <property type="evidence" value="ECO:0007669"/>
    <property type="project" value="TreeGrafter"/>
</dbReference>
<dbReference type="VEuPathDB" id="TriTrypDB:TEOVI_000402500"/>
<feature type="region of interest" description="Disordered" evidence="1">
    <location>
        <begin position="1"/>
        <end position="36"/>
    </location>
</feature>
<dbReference type="Proteomes" id="UP000195570">
    <property type="component" value="Unassembled WGS sequence"/>
</dbReference>
<dbReference type="RefSeq" id="XP_067082943.1">
    <property type="nucleotide sequence ID" value="XM_067226842.1"/>
</dbReference>